<feature type="domain" description="DNA polymerase III beta sliding clamp C-terminal" evidence="12">
    <location>
        <begin position="249"/>
        <end position="371"/>
    </location>
</feature>
<dbReference type="Gene3D" id="3.10.150.10">
    <property type="entry name" value="DNA Polymerase III, subunit A, domain 2"/>
    <property type="match status" value="3"/>
</dbReference>
<evidence type="ECO:0000256" key="6">
    <source>
        <dbReference type="ARBA" id="ARBA00022705"/>
    </source>
</evidence>
<dbReference type="EMBL" id="JAUSQW010000001">
    <property type="protein sequence ID" value="MDP9800918.1"/>
    <property type="molecule type" value="Genomic_DNA"/>
</dbReference>
<keyword evidence="3 9" id="KW-0963">Cytoplasm</keyword>
<evidence type="ECO:0000256" key="5">
    <source>
        <dbReference type="ARBA" id="ARBA00022695"/>
    </source>
</evidence>
<sequence length="378" mass="40799">MKISVDHGIFAEAVTWASRTIPNRPAVPVLAGMKLVAKEDGTVSLGSRDSDITSHVDIEADVQEAGEVLVRGRLLADIVRALPATKPIELTLDGTTLEIECGSSRFSMKTMATEDYTELPELPPVIGKVDGSLWQEAVSQVTIAASNDDTLPMLVSVCIEIEGNSMSLMATDRYRLAVRDLKWDATDANLSTRILVRASRLLDVAKALDSAGPIEVSLREEAGVSLIGFSAGGRQNTIQLIDGEYPQVRSLFPSEVSGHALINRVELLDAIKRSKLVVEKNSAVRLTLTDGQLTLEAGAGDKAQFADAIEATLVGEEIKMAFNPTLLQDGVNVMTEEQVRLSFTQPTKPAVLTGESEKDGPNEDFRLLLMPIRTFGTN</sequence>
<evidence type="ECO:0000259" key="12">
    <source>
        <dbReference type="Pfam" id="PF02768"/>
    </source>
</evidence>
<dbReference type="InterPro" id="IPR022637">
    <property type="entry name" value="DNA_polIII_beta_cen"/>
</dbReference>
<dbReference type="InterPro" id="IPR046938">
    <property type="entry name" value="DNA_clamp_sf"/>
</dbReference>
<dbReference type="RefSeq" id="WP_278058448.1">
    <property type="nucleotide sequence ID" value="NZ_CP121247.1"/>
</dbReference>
<evidence type="ECO:0000256" key="3">
    <source>
        <dbReference type="ARBA" id="ARBA00022490"/>
    </source>
</evidence>
<keyword evidence="5 9" id="KW-0548">Nucleotidyltransferase</keyword>
<dbReference type="InterPro" id="IPR022634">
    <property type="entry name" value="DNA_polIII_beta_N"/>
</dbReference>
<dbReference type="Pfam" id="PF02768">
    <property type="entry name" value="DNA_pol3_beta_3"/>
    <property type="match status" value="1"/>
</dbReference>
<evidence type="ECO:0000313" key="14">
    <source>
        <dbReference type="Proteomes" id="UP001235966"/>
    </source>
</evidence>
<keyword evidence="7 9" id="KW-0239">DNA-directed DNA polymerase</keyword>
<comment type="caution">
    <text evidence="13">The sequence shown here is derived from an EMBL/GenBank/DDBJ whole genome shotgun (WGS) entry which is preliminary data.</text>
</comment>
<evidence type="ECO:0000259" key="10">
    <source>
        <dbReference type="Pfam" id="PF00712"/>
    </source>
</evidence>
<gene>
    <name evidence="13" type="ORF">J2S49_000994</name>
</gene>
<dbReference type="CDD" id="cd00140">
    <property type="entry name" value="beta_clamp"/>
    <property type="match status" value="1"/>
</dbReference>
<dbReference type="InterPro" id="IPR001001">
    <property type="entry name" value="DNA_polIII_beta"/>
</dbReference>
<dbReference type="NCBIfam" id="TIGR00663">
    <property type="entry name" value="dnan"/>
    <property type="match status" value="1"/>
</dbReference>
<reference evidence="13 14" key="1">
    <citation type="submission" date="2023-07" db="EMBL/GenBank/DDBJ databases">
        <title>Sequencing the genomes of 1000 actinobacteria strains.</title>
        <authorList>
            <person name="Klenk H.-P."/>
        </authorList>
    </citation>
    <scope>NUCLEOTIDE SEQUENCE [LARGE SCALE GENOMIC DNA]</scope>
    <source>
        <strain evidence="13 14">DSM 102162</strain>
    </source>
</reference>
<evidence type="ECO:0000259" key="11">
    <source>
        <dbReference type="Pfam" id="PF02767"/>
    </source>
</evidence>
<feature type="domain" description="DNA polymerase III beta sliding clamp N-terminal" evidence="10">
    <location>
        <begin position="1"/>
        <end position="120"/>
    </location>
</feature>
<evidence type="ECO:0000256" key="1">
    <source>
        <dbReference type="ARBA" id="ARBA00004496"/>
    </source>
</evidence>
<dbReference type="PANTHER" id="PTHR30478:SF0">
    <property type="entry name" value="BETA SLIDING CLAMP"/>
    <property type="match status" value="1"/>
</dbReference>
<evidence type="ECO:0000256" key="2">
    <source>
        <dbReference type="ARBA" id="ARBA00010752"/>
    </source>
</evidence>
<accession>A0ABT9NB28</accession>
<dbReference type="PANTHER" id="PTHR30478">
    <property type="entry name" value="DNA POLYMERASE III SUBUNIT BETA"/>
    <property type="match status" value="1"/>
</dbReference>
<dbReference type="InterPro" id="IPR022635">
    <property type="entry name" value="DNA_polIII_beta_C"/>
</dbReference>
<proteinExistence type="inferred from homology"/>
<keyword evidence="4 9" id="KW-0808">Transferase</keyword>
<protein>
    <recommendedName>
        <fullName evidence="9">Beta sliding clamp</fullName>
    </recommendedName>
</protein>
<keyword evidence="6 9" id="KW-0235">DNA replication</keyword>
<organism evidence="13 14">
    <name type="scientific">Arcanobacterium wilhelmae</name>
    <dbReference type="NCBI Taxonomy" id="1803177"/>
    <lineage>
        <taxon>Bacteria</taxon>
        <taxon>Bacillati</taxon>
        <taxon>Actinomycetota</taxon>
        <taxon>Actinomycetes</taxon>
        <taxon>Actinomycetales</taxon>
        <taxon>Actinomycetaceae</taxon>
        <taxon>Arcanobacterium</taxon>
    </lineage>
</organism>
<comment type="subunit">
    <text evidence="9">Forms a ring-shaped head-to-tail homodimer around DNA.</text>
</comment>
<feature type="domain" description="DNA polymerase III beta sliding clamp central" evidence="11">
    <location>
        <begin position="131"/>
        <end position="247"/>
    </location>
</feature>
<dbReference type="PIRSF" id="PIRSF000804">
    <property type="entry name" value="DNA_pol_III_b"/>
    <property type="match status" value="1"/>
</dbReference>
<dbReference type="GO" id="GO:0003887">
    <property type="term" value="F:DNA-directed DNA polymerase activity"/>
    <property type="evidence" value="ECO:0007669"/>
    <property type="project" value="UniProtKB-EC"/>
</dbReference>
<comment type="subcellular location">
    <subcellularLocation>
        <location evidence="1 9">Cytoplasm</location>
    </subcellularLocation>
</comment>
<keyword evidence="14" id="KW-1185">Reference proteome</keyword>
<dbReference type="Pfam" id="PF00712">
    <property type="entry name" value="DNA_pol3_beta"/>
    <property type="match status" value="1"/>
</dbReference>
<comment type="function">
    <text evidence="9">Confers DNA tethering and processivity to DNA polymerases and other proteins. Acts as a clamp, forming a ring around DNA (a reaction catalyzed by the clamp-loading complex) which diffuses in an ATP-independent manner freely and bidirectionally along dsDNA. Initially characterized for its ability to contact the catalytic subunit of DNA polymerase III (Pol III), a complex, multichain enzyme responsible for most of the replicative synthesis in bacteria; Pol III exhibits 3'-5' exonuclease proofreading activity. The beta chain is required for initiation of replication as well as for processivity of DNA replication.</text>
</comment>
<evidence type="ECO:0000313" key="13">
    <source>
        <dbReference type="EMBL" id="MDP9800918.1"/>
    </source>
</evidence>
<evidence type="ECO:0000256" key="7">
    <source>
        <dbReference type="ARBA" id="ARBA00022932"/>
    </source>
</evidence>
<dbReference type="Pfam" id="PF02767">
    <property type="entry name" value="DNA_pol3_beta_2"/>
    <property type="match status" value="1"/>
</dbReference>
<keyword evidence="8" id="KW-0238">DNA-binding</keyword>
<dbReference type="SMART" id="SM00480">
    <property type="entry name" value="POL3Bc"/>
    <property type="match status" value="1"/>
</dbReference>
<evidence type="ECO:0000256" key="4">
    <source>
        <dbReference type="ARBA" id="ARBA00022679"/>
    </source>
</evidence>
<evidence type="ECO:0000256" key="8">
    <source>
        <dbReference type="ARBA" id="ARBA00023125"/>
    </source>
</evidence>
<comment type="similarity">
    <text evidence="2 9">Belongs to the beta sliding clamp family.</text>
</comment>
<evidence type="ECO:0000256" key="9">
    <source>
        <dbReference type="PIRNR" id="PIRNR000804"/>
    </source>
</evidence>
<name>A0ABT9NB28_9ACTO</name>
<dbReference type="SUPFAM" id="SSF55979">
    <property type="entry name" value="DNA clamp"/>
    <property type="match status" value="3"/>
</dbReference>
<dbReference type="Proteomes" id="UP001235966">
    <property type="component" value="Unassembled WGS sequence"/>
</dbReference>